<evidence type="ECO:0000259" key="10">
    <source>
        <dbReference type="PROSITE" id="PS50863"/>
    </source>
</evidence>
<dbReference type="Gene3D" id="2.30.30.1040">
    <property type="match status" value="1"/>
</dbReference>
<dbReference type="GO" id="GO:0000976">
    <property type="term" value="F:transcription cis-regulatory region binding"/>
    <property type="evidence" value="ECO:0000318"/>
    <property type="project" value="GO_Central"/>
</dbReference>
<comment type="similarity">
    <text evidence="2 8">Belongs to the ARF family.</text>
</comment>
<evidence type="ECO:0000256" key="7">
    <source>
        <dbReference type="ARBA" id="ARBA00023294"/>
    </source>
</evidence>
<dbReference type="InterPro" id="IPR015300">
    <property type="entry name" value="DNA-bd_pseudobarrel_sf"/>
</dbReference>
<comment type="subcellular location">
    <subcellularLocation>
        <location evidence="1 8">Nucleus</location>
    </subcellularLocation>
</comment>
<dbReference type="GO" id="GO:0010208">
    <property type="term" value="P:pollen wall assembly"/>
    <property type="evidence" value="ECO:0000318"/>
    <property type="project" value="GO_Central"/>
</dbReference>
<dbReference type="Pfam" id="PF02362">
    <property type="entry name" value="B3"/>
    <property type="match status" value="1"/>
</dbReference>
<dbReference type="eggNOG" id="ENOG502QVP0">
    <property type="taxonomic scope" value="Eukaryota"/>
</dbReference>
<dbReference type="SMART" id="SM01019">
    <property type="entry name" value="B3"/>
    <property type="match status" value="1"/>
</dbReference>
<feature type="compositionally biased region" description="Low complexity" evidence="9">
    <location>
        <begin position="488"/>
        <end position="505"/>
    </location>
</feature>
<dbReference type="PROSITE" id="PS50863">
    <property type="entry name" value="B3"/>
    <property type="match status" value="1"/>
</dbReference>
<dbReference type="InParanoid" id="A0A1U8BKE4"/>
<dbReference type="SUPFAM" id="SSF101936">
    <property type="entry name" value="DNA-binding pseudobarrel domain"/>
    <property type="match status" value="1"/>
</dbReference>
<gene>
    <name evidence="12" type="primary">LOC104612061</name>
</gene>
<dbReference type="FunCoup" id="A0A1U8BKE4">
    <property type="interactions" value="137"/>
</dbReference>
<feature type="domain" description="TF-B3" evidence="10">
    <location>
        <begin position="121"/>
        <end position="223"/>
    </location>
</feature>
<keyword evidence="11" id="KW-1185">Reference proteome</keyword>
<dbReference type="GO" id="GO:0009734">
    <property type="term" value="P:auxin-activated signaling pathway"/>
    <property type="evidence" value="ECO:0007669"/>
    <property type="project" value="UniProtKB-KW"/>
</dbReference>
<evidence type="ECO:0000256" key="4">
    <source>
        <dbReference type="ARBA" id="ARBA00023125"/>
    </source>
</evidence>
<dbReference type="PANTHER" id="PTHR31384">
    <property type="entry name" value="AUXIN RESPONSE FACTOR 4-RELATED"/>
    <property type="match status" value="1"/>
</dbReference>
<sequence>MALQKVIELRNIDPHIWKACAGSSVEIPVVGTKVYYFPQGHAEQASSAPNFSSLVCAKDMVLCRIVSVMFLANPDTDEVFVRIRLEPLDRSLAGFIRKPPVAVGFSQDGGIDDTEEKVVSFAKILTPSDANNGGGFSVPRFCADSIFPALDYKAEPPVQTISVKDVHGVVWEFRHIYRGTPRRHLLTTGWSKFVNHKKLVAGDSVVFMKNQSGELSVGIRRTARSNGSVDCIRWNYHVGAAANSSTKLEEEFGCGEAFSRSSRGRVPAESVVEAAELAGANRPFEVIYYPRTGSPDFVVKAEVVEESLNIFWMIGMRVKMAVETEDSSRMTWFQGTVSSIATPDHGPWKGSFWRMLQVNWDEPEVLQNVNRVSPWQVELAAATPPLQTPFPPTKKFKVPQNPDLLTGEGPLFFPMTGLSNSMMGHLNLTPSLFNYNTFPAGMQGARHDPICVSSLSNFVSKNMGDMYSNNIYGNKTTPKSSCVSTELSIGSSSHSDNSSPHSQGSVHFFGTETSGHHNCNMTAKASVTSFQLFGKTIQTKQTAKSGFDDGGCMEDEVIKEYKEADGVSKPLHSSSYPYEGMYNGLDVQCQRVSAVEACSL</sequence>
<evidence type="ECO:0000256" key="6">
    <source>
        <dbReference type="ARBA" id="ARBA00023242"/>
    </source>
</evidence>
<dbReference type="Gene3D" id="2.40.330.10">
    <property type="entry name" value="DNA-binding pseudobarrel domain"/>
    <property type="match status" value="1"/>
</dbReference>
<dbReference type="FunFam" id="2.40.330.10:FF:000001">
    <property type="entry name" value="Auxin response factor"/>
    <property type="match status" value="1"/>
</dbReference>
<dbReference type="KEGG" id="nnu:104612061"/>
<dbReference type="AlphaFoldDB" id="A0A1U8BKE4"/>
<dbReference type="InterPro" id="IPR010525">
    <property type="entry name" value="ARF_dom"/>
</dbReference>
<dbReference type="GO" id="GO:0005634">
    <property type="term" value="C:nucleus"/>
    <property type="evidence" value="ECO:0000318"/>
    <property type="project" value="GO_Central"/>
</dbReference>
<organism evidence="11 12">
    <name type="scientific">Nelumbo nucifera</name>
    <name type="common">Sacred lotus</name>
    <dbReference type="NCBI Taxonomy" id="4432"/>
    <lineage>
        <taxon>Eukaryota</taxon>
        <taxon>Viridiplantae</taxon>
        <taxon>Streptophyta</taxon>
        <taxon>Embryophyta</taxon>
        <taxon>Tracheophyta</taxon>
        <taxon>Spermatophyta</taxon>
        <taxon>Magnoliopsida</taxon>
        <taxon>Proteales</taxon>
        <taxon>Nelumbonaceae</taxon>
        <taxon>Nelumbo</taxon>
    </lineage>
</organism>
<evidence type="ECO:0000256" key="2">
    <source>
        <dbReference type="ARBA" id="ARBA00007853"/>
    </source>
</evidence>
<name>A0A1U8BKE4_NELNU</name>
<dbReference type="OrthoDB" id="1414159at2759"/>
<dbReference type="GO" id="GO:0006355">
    <property type="term" value="P:regulation of DNA-templated transcription"/>
    <property type="evidence" value="ECO:0000318"/>
    <property type="project" value="GO_Central"/>
</dbReference>
<dbReference type="Proteomes" id="UP000189703">
    <property type="component" value="Unplaced"/>
</dbReference>
<keyword evidence="6 8" id="KW-0539">Nucleus</keyword>
<dbReference type="OMA" id="ENESAGM"/>
<keyword evidence="3 8" id="KW-0805">Transcription regulation</keyword>
<dbReference type="SMR" id="A0A1U8BKE4"/>
<accession>A0A1U8BKE4</accession>
<comment type="function">
    <text evidence="8">Auxin response factors (ARFs) are transcriptional factors that bind specifically to the DNA sequence 5'-TGTCTC-3' found in the auxin-responsive promoter elements (AuxREs).</text>
</comment>
<dbReference type="InterPro" id="IPR003340">
    <property type="entry name" value="B3_DNA-bd"/>
</dbReference>
<dbReference type="InterPro" id="IPR044835">
    <property type="entry name" value="ARF_plant"/>
</dbReference>
<keyword evidence="7 8" id="KW-0927">Auxin signaling pathway</keyword>
<evidence type="ECO:0000256" key="5">
    <source>
        <dbReference type="ARBA" id="ARBA00023163"/>
    </source>
</evidence>
<dbReference type="GO" id="GO:0120195">
    <property type="term" value="P:positive regulation of anther dehiscence"/>
    <property type="evidence" value="ECO:0000318"/>
    <property type="project" value="GO_Central"/>
</dbReference>
<comment type="subunit">
    <text evidence="8">Homodimers and heterodimers.</text>
</comment>
<dbReference type="GO" id="GO:0048830">
    <property type="term" value="P:adventitious root development"/>
    <property type="evidence" value="ECO:0000318"/>
    <property type="project" value="GO_Central"/>
</dbReference>
<evidence type="ECO:0000313" key="12">
    <source>
        <dbReference type="RefSeq" id="XP_010277676.1"/>
    </source>
</evidence>
<evidence type="ECO:0000256" key="8">
    <source>
        <dbReference type="RuleBase" id="RU004561"/>
    </source>
</evidence>
<keyword evidence="4 8" id="KW-0238">DNA-binding</keyword>
<dbReference type="GeneID" id="104612061"/>
<dbReference type="RefSeq" id="XP_010277676.1">
    <property type="nucleotide sequence ID" value="XM_010279374.2"/>
</dbReference>
<dbReference type="Pfam" id="PF06507">
    <property type="entry name" value="ARF_AD"/>
    <property type="match status" value="1"/>
</dbReference>
<evidence type="ECO:0000256" key="9">
    <source>
        <dbReference type="SAM" id="MobiDB-lite"/>
    </source>
</evidence>
<dbReference type="PANTHER" id="PTHR31384:SF94">
    <property type="entry name" value="AUXIN RESPONSE FACTOR 17"/>
    <property type="match status" value="1"/>
</dbReference>
<dbReference type="CDD" id="cd10017">
    <property type="entry name" value="B3_DNA"/>
    <property type="match status" value="1"/>
</dbReference>
<evidence type="ECO:0000256" key="3">
    <source>
        <dbReference type="ARBA" id="ARBA00023015"/>
    </source>
</evidence>
<evidence type="ECO:0000256" key="1">
    <source>
        <dbReference type="ARBA" id="ARBA00004123"/>
    </source>
</evidence>
<protein>
    <recommendedName>
        <fullName evidence="8">Auxin response factor</fullName>
    </recommendedName>
</protein>
<reference evidence="12" key="1">
    <citation type="submission" date="2025-08" db="UniProtKB">
        <authorList>
            <consortium name="RefSeq"/>
        </authorList>
    </citation>
    <scope>IDENTIFICATION</scope>
</reference>
<feature type="region of interest" description="Disordered" evidence="9">
    <location>
        <begin position="485"/>
        <end position="507"/>
    </location>
</feature>
<keyword evidence="5 8" id="KW-0804">Transcription</keyword>
<dbReference type="GO" id="GO:0052543">
    <property type="term" value="P:callose deposition in cell wall"/>
    <property type="evidence" value="ECO:0000318"/>
    <property type="project" value="GO_Central"/>
</dbReference>
<evidence type="ECO:0000313" key="11">
    <source>
        <dbReference type="Proteomes" id="UP000189703"/>
    </source>
</evidence>
<proteinExistence type="inferred from homology"/>